<keyword evidence="2 7" id="KW-0732">Signal</keyword>
<accession>A0ABV8AQW7</accession>
<keyword evidence="10" id="KW-1185">Reference proteome</keyword>
<comment type="subcellular location">
    <subcellularLocation>
        <location evidence="1">Cell outer membrane</location>
    </subcellularLocation>
</comment>
<feature type="domain" description="OmpA-like" evidence="8">
    <location>
        <begin position="317"/>
        <end position="430"/>
    </location>
</feature>
<dbReference type="InterPro" id="IPR006665">
    <property type="entry name" value="OmpA-like"/>
</dbReference>
<evidence type="ECO:0000313" key="9">
    <source>
        <dbReference type="EMBL" id="MFC3879192.1"/>
    </source>
</evidence>
<reference evidence="10" key="1">
    <citation type="journal article" date="2019" name="Int. J. Syst. Evol. Microbiol.">
        <title>The Global Catalogue of Microorganisms (GCM) 10K type strain sequencing project: providing services to taxonomists for standard genome sequencing and annotation.</title>
        <authorList>
            <consortium name="The Broad Institute Genomics Platform"/>
            <consortium name="The Broad Institute Genome Sequencing Center for Infectious Disease"/>
            <person name="Wu L."/>
            <person name="Ma J."/>
        </authorList>
    </citation>
    <scope>NUCLEOTIDE SEQUENCE [LARGE SCALE GENOMIC DNA]</scope>
    <source>
        <strain evidence="10">CCUG 60523</strain>
    </source>
</reference>
<evidence type="ECO:0000256" key="1">
    <source>
        <dbReference type="ARBA" id="ARBA00004442"/>
    </source>
</evidence>
<gene>
    <name evidence="9" type="ORF">ACFOSV_03350</name>
</gene>
<keyword evidence="4" id="KW-0998">Cell outer membrane</keyword>
<evidence type="ECO:0000256" key="7">
    <source>
        <dbReference type="SAM" id="SignalP"/>
    </source>
</evidence>
<dbReference type="PRINTS" id="PR01021">
    <property type="entry name" value="OMPADOMAIN"/>
</dbReference>
<dbReference type="InterPro" id="IPR006664">
    <property type="entry name" value="OMP_bac"/>
</dbReference>
<dbReference type="RefSeq" id="WP_377903380.1">
    <property type="nucleotide sequence ID" value="NZ_JBHRZS010000003.1"/>
</dbReference>
<comment type="caution">
    <text evidence="9">The sequence shown here is derived from an EMBL/GenBank/DDBJ whole genome shotgun (WGS) entry which is preliminary data.</text>
</comment>
<evidence type="ECO:0000256" key="5">
    <source>
        <dbReference type="PROSITE-ProRule" id="PRU00473"/>
    </source>
</evidence>
<feature type="signal peptide" evidence="7">
    <location>
        <begin position="1"/>
        <end position="19"/>
    </location>
</feature>
<dbReference type="InterPro" id="IPR028974">
    <property type="entry name" value="TSP_type-3_rpt"/>
</dbReference>
<dbReference type="Proteomes" id="UP001595805">
    <property type="component" value="Unassembled WGS sequence"/>
</dbReference>
<dbReference type="PANTHER" id="PTHR30329:SF21">
    <property type="entry name" value="LIPOPROTEIN YIAD-RELATED"/>
    <property type="match status" value="1"/>
</dbReference>
<dbReference type="InterPro" id="IPR003367">
    <property type="entry name" value="Thrombospondin_3-like_rpt"/>
</dbReference>
<dbReference type="Gene3D" id="3.30.1330.60">
    <property type="entry name" value="OmpA-like domain"/>
    <property type="match status" value="1"/>
</dbReference>
<evidence type="ECO:0000256" key="6">
    <source>
        <dbReference type="SAM" id="MobiDB-lite"/>
    </source>
</evidence>
<evidence type="ECO:0000256" key="3">
    <source>
        <dbReference type="ARBA" id="ARBA00023136"/>
    </source>
</evidence>
<dbReference type="Gene3D" id="4.10.1080.10">
    <property type="entry name" value="TSP type-3 repeat"/>
    <property type="match status" value="1"/>
</dbReference>
<feature type="compositionally biased region" description="Basic and acidic residues" evidence="6">
    <location>
        <begin position="410"/>
        <end position="420"/>
    </location>
</feature>
<keyword evidence="3 5" id="KW-0472">Membrane</keyword>
<dbReference type="PANTHER" id="PTHR30329">
    <property type="entry name" value="STATOR ELEMENT OF FLAGELLAR MOTOR COMPLEX"/>
    <property type="match status" value="1"/>
</dbReference>
<evidence type="ECO:0000256" key="4">
    <source>
        <dbReference type="ARBA" id="ARBA00023237"/>
    </source>
</evidence>
<dbReference type="Pfam" id="PF02412">
    <property type="entry name" value="TSP_3"/>
    <property type="match status" value="1"/>
</dbReference>
<dbReference type="InterPro" id="IPR050330">
    <property type="entry name" value="Bact_OuterMem_StrucFunc"/>
</dbReference>
<sequence length="430" mass="47515">MKKHLLSLIAFYAITCVNAQESFNKWSIDISTGFNKPMGPLTPGYLSPMLNIGHVDLGLRYMINENFGFKADGGFGSFSEAKGVSPVFTTTYSRFNLQGVLNLGHVLSFNSFSQRLGLLGHMGGGFGMMSFDETILRQGKDYHYNIITGATALFKLSERIALTGDVSVIVNGRQTYTFDGNEYNAPTQPVDPTQNPFVHATGTWWTGTLGLAIYLGKSEKHADWYIPEDQYATKEELASQIMSIKDMLKDSDGDGVPDYLDQESNTPAGARVNSHGVTMDSDGDGIVDHLDKCPFLPGPSANNGCPIEEIQNPEDYLRKTINDGYTNVYFAFDSAEPQQYSLQAGHYVSNFLKKNPDIKVEIQGFADEIGPEDYNIKLSERRAKAVYDLLISSGVSANQLSYKGYGEDTSVDKNSEDARQMARRTSFKIQ</sequence>
<feature type="chain" id="PRO_5047342198" evidence="7">
    <location>
        <begin position="20"/>
        <end position="430"/>
    </location>
</feature>
<protein>
    <submittedName>
        <fullName evidence="9">OmpA family protein</fullName>
    </submittedName>
</protein>
<feature type="region of interest" description="Disordered" evidence="6">
    <location>
        <begin position="406"/>
        <end position="430"/>
    </location>
</feature>
<feature type="compositionally biased region" description="Basic residues" evidence="6">
    <location>
        <begin position="421"/>
        <end position="430"/>
    </location>
</feature>
<evidence type="ECO:0000256" key="2">
    <source>
        <dbReference type="ARBA" id="ARBA00022729"/>
    </source>
</evidence>
<dbReference type="EMBL" id="JBHRZS010000003">
    <property type="protein sequence ID" value="MFC3879192.1"/>
    <property type="molecule type" value="Genomic_DNA"/>
</dbReference>
<evidence type="ECO:0000259" key="8">
    <source>
        <dbReference type="PROSITE" id="PS51123"/>
    </source>
</evidence>
<evidence type="ECO:0000313" key="10">
    <source>
        <dbReference type="Proteomes" id="UP001595805"/>
    </source>
</evidence>
<proteinExistence type="predicted"/>
<dbReference type="SUPFAM" id="SSF103647">
    <property type="entry name" value="TSP type-3 repeat"/>
    <property type="match status" value="1"/>
</dbReference>
<dbReference type="InterPro" id="IPR036737">
    <property type="entry name" value="OmpA-like_sf"/>
</dbReference>
<dbReference type="CDD" id="cd07185">
    <property type="entry name" value="OmpA_C-like"/>
    <property type="match status" value="1"/>
</dbReference>
<dbReference type="SUPFAM" id="SSF103088">
    <property type="entry name" value="OmpA-like"/>
    <property type="match status" value="1"/>
</dbReference>
<name>A0ABV8AQW7_9BACT</name>
<organism evidence="9 10">
    <name type="scientific">Algoriphagus namhaensis</name>
    <dbReference type="NCBI Taxonomy" id="915353"/>
    <lineage>
        <taxon>Bacteria</taxon>
        <taxon>Pseudomonadati</taxon>
        <taxon>Bacteroidota</taxon>
        <taxon>Cytophagia</taxon>
        <taxon>Cytophagales</taxon>
        <taxon>Cyclobacteriaceae</taxon>
        <taxon>Algoriphagus</taxon>
    </lineage>
</organism>
<dbReference type="InterPro" id="IPR006690">
    <property type="entry name" value="OMPA-like_CS"/>
</dbReference>
<dbReference type="Pfam" id="PF00691">
    <property type="entry name" value="OmpA"/>
    <property type="match status" value="1"/>
</dbReference>
<dbReference type="PROSITE" id="PS01068">
    <property type="entry name" value="OMPA_1"/>
    <property type="match status" value="1"/>
</dbReference>
<dbReference type="PROSITE" id="PS51123">
    <property type="entry name" value="OMPA_2"/>
    <property type="match status" value="1"/>
</dbReference>